<sequence length="695" mass="78321">MYTVAIENIEKTFYESQQSAEKQIAGSSNLIDQCNRIHGATFDSQLEKGLTEFQTIYISSGGDPSAIDLFVLKEEMEQYTAAEVDLYIINAEGVIEYATYEDDIGIDFSIYPKFFEEFTKIRQGDVFVPDRSGNGVDKAQVMRKFAYLPTPDHQYVLEMSLNMEDLPDEQRFFTYGEIIPAITDSHPVVTGIRFYTSSFTPFDVNTEVEENNPDDAKSTILRQVREMGEPVIVSDPENQSETRYFVVDIADNSSPISSLLDFYAEVTYSTKARDAAAFQALVTYGIILLLGLGIAAISGIVISRRIARPVTDIVDDIDIIASGDLDHTIRPARIPELSRIADSTTILVTELKGKIVQINQKNRELVISEGEKTLILNAVTESVFFLDTSFHIIWVNAAGRRNMSAGDIDPEGCICYAVVHGEPSVCNNCPIPDALERHHPVQGTVETVDGRITEVIASPVLDESGFCTGIVVTALDVSDREAAIVALRTSEGQYRDLFNGMKTGFALIHEDDKGEIRFLTVNPAFARITEIRTEDADNRVIDEILPGRGDTGQEILQRLRENRSEEPMEFHSERLNKDLRIIAFSTAKENEAGVLLEDVTSMVELRQQQRETLEQIEQNLEHLAILNDEIRNPLMVILGYTELDEGVYADKIYQQISTINELVRRLDQRWLESEKVREFLRKHHEWDPEQTDEKS</sequence>
<evidence type="ECO:0000256" key="12">
    <source>
        <dbReference type="SAM" id="Coils"/>
    </source>
</evidence>
<dbReference type="EC" id="2.7.13.3" evidence="3"/>
<evidence type="ECO:0000259" key="14">
    <source>
        <dbReference type="PROSITE" id="PS50113"/>
    </source>
</evidence>
<evidence type="ECO:0000256" key="3">
    <source>
        <dbReference type="ARBA" id="ARBA00012438"/>
    </source>
</evidence>
<name>A0A9Q4PYQ2_9EURY</name>
<keyword evidence="11 13" id="KW-0472">Membrane</keyword>
<evidence type="ECO:0000256" key="7">
    <source>
        <dbReference type="ARBA" id="ARBA00022777"/>
    </source>
</evidence>
<keyword evidence="7" id="KW-0418">Kinase</keyword>
<dbReference type="GO" id="GO:0016020">
    <property type="term" value="C:membrane"/>
    <property type="evidence" value="ECO:0007669"/>
    <property type="project" value="UniProtKB-SubCell"/>
</dbReference>
<dbReference type="InterPro" id="IPR003660">
    <property type="entry name" value="HAMP_dom"/>
</dbReference>
<dbReference type="PANTHER" id="PTHR42878:SF7">
    <property type="entry name" value="SENSOR HISTIDINE KINASE GLRK"/>
    <property type="match status" value="1"/>
</dbReference>
<evidence type="ECO:0000313" key="16">
    <source>
        <dbReference type="EMBL" id="MDE4908382.1"/>
    </source>
</evidence>
<dbReference type="Pfam" id="PF08448">
    <property type="entry name" value="PAS_4"/>
    <property type="match status" value="1"/>
</dbReference>
<dbReference type="InterPro" id="IPR000700">
    <property type="entry name" value="PAS-assoc_C"/>
</dbReference>
<dbReference type="InterPro" id="IPR003661">
    <property type="entry name" value="HisK_dim/P_dom"/>
</dbReference>
<dbReference type="PROSITE" id="PS50885">
    <property type="entry name" value="HAMP"/>
    <property type="match status" value="1"/>
</dbReference>
<dbReference type="CDD" id="cd00082">
    <property type="entry name" value="HisKA"/>
    <property type="match status" value="1"/>
</dbReference>
<evidence type="ECO:0000256" key="13">
    <source>
        <dbReference type="SAM" id="Phobius"/>
    </source>
</evidence>
<dbReference type="GO" id="GO:0007234">
    <property type="term" value="P:osmosensory signaling via phosphorelay pathway"/>
    <property type="evidence" value="ECO:0007669"/>
    <property type="project" value="TreeGrafter"/>
</dbReference>
<dbReference type="EMBL" id="JAKELO010000002">
    <property type="protein sequence ID" value="MDE4908382.1"/>
    <property type="molecule type" value="Genomic_DNA"/>
</dbReference>
<evidence type="ECO:0000256" key="9">
    <source>
        <dbReference type="ARBA" id="ARBA00022989"/>
    </source>
</evidence>
<dbReference type="InterPro" id="IPR035965">
    <property type="entry name" value="PAS-like_dom_sf"/>
</dbReference>
<reference evidence="16" key="1">
    <citation type="submission" date="2022-01" db="EMBL/GenBank/DDBJ databases">
        <title>Draft genome of Methanogenium marinum DSM 15558.</title>
        <authorList>
            <person name="Chen S.-C."/>
            <person name="You Y.-T."/>
        </authorList>
    </citation>
    <scope>NUCLEOTIDE SEQUENCE</scope>
    <source>
        <strain evidence="16">DSM 15558</strain>
    </source>
</reference>
<dbReference type="GO" id="GO:0030295">
    <property type="term" value="F:protein kinase activator activity"/>
    <property type="evidence" value="ECO:0007669"/>
    <property type="project" value="TreeGrafter"/>
</dbReference>
<keyword evidence="12" id="KW-0175">Coiled coil</keyword>
<feature type="domain" description="PAC" evidence="14">
    <location>
        <begin position="439"/>
        <end position="489"/>
    </location>
</feature>
<accession>A0A9Q4PYQ2</accession>
<keyword evidence="10" id="KW-0902">Two-component regulatory system</keyword>
<dbReference type="GO" id="GO:0000156">
    <property type="term" value="F:phosphorelay response regulator activity"/>
    <property type="evidence" value="ECO:0007669"/>
    <property type="project" value="TreeGrafter"/>
</dbReference>
<evidence type="ECO:0000256" key="2">
    <source>
        <dbReference type="ARBA" id="ARBA00004141"/>
    </source>
</evidence>
<feature type="domain" description="HAMP" evidence="15">
    <location>
        <begin position="304"/>
        <end position="356"/>
    </location>
</feature>
<keyword evidence="9 13" id="KW-1133">Transmembrane helix</keyword>
<dbReference type="SMART" id="SM00388">
    <property type="entry name" value="HisKA"/>
    <property type="match status" value="1"/>
</dbReference>
<evidence type="ECO:0000256" key="1">
    <source>
        <dbReference type="ARBA" id="ARBA00000085"/>
    </source>
</evidence>
<dbReference type="Gene3D" id="3.30.450.20">
    <property type="entry name" value="PAS domain"/>
    <property type="match status" value="2"/>
</dbReference>
<dbReference type="InterPro" id="IPR050351">
    <property type="entry name" value="BphY/WalK/GraS-like"/>
</dbReference>
<keyword evidence="5 13" id="KW-0812">Transmembrane</keyword>
<evidence type="ECO:0000256" key="11">
    <source>
        <dbReference type="ARBA" id="ARBA00023136"/>
    </source>
</evidence>
<dbReference type="PROSITE" id="PS50113">
    <property type="entry name" value="PAC"/>
    <property type="match status" value="1"/>
</dbReference>
<evidence type="ECO:0000256" key="5">
    <source>
        <dbReference type="ARBA" id="ARBA00022692"/>
    </source>
</evidence>
<keyword evidence="6" id="KW-0547">Nucleotide-binding</keyword>
<dbReference type="Proteomes" id="UP001143747">
    <property type="component" value="Unassembled WGS sequence"/>
</dbReference>
<dbReference type="InterPro" id="IPR013656">
    <property type="entry name" value="PAS_4"/>
</dbReference>
<protein>
    <recommendedName>
        <fullName evidence="3">histidine kinase</fullName>
        <ecNumber evidence="3">2.7.13.3</ecNumber>
    </recommendedName>
</protein>
<evidence type="ECO:0000256" key="4">
    <source>
        <dbReference type="ARBA" id="ARBA00022679"/>
    </source>
</evidence>
<dbReference type="GO" id="GO:0005524">
    <property type="term" value="F:ATP binding"/>
    <property type="evidence" value="ECO:0007669"/>
    <property type="project" value="UniProtKB-KW"/>
</dbReference>
<dbReference type="GO" id="GO:0000155">
    <property type="term" value="F:phosphorelay sensor kinase activity"/>
    <property type="evidence" value="ECO:0007669"/>
    <property type="project" value="InterPro"/>
</dbReference>
<dbReference type="PANTHER" id="PTHR42878">
    <property type="entry name" value="TWO-COMPONENT HISTIDINE KINASE"/>
    <property type="match status" value="1"/>
</dbReference>
<keyword evidence="8" id="KW-0067">ATP-binding</keyword>
<feature type="transmembrane region" description="Helical" evidence="13">
    <location>
        <begin position="281"/>
        <end position="302"/>
    </location>
</feature>
<evidence type="ECO:0000313" key="17">
    <source>
        <dbReference type="Proteomes" id="UP001143747"/>
    </source>
</evidence>
<evidence type="ECO:0000256" key="8">
    <source>
        <dbReference type="ARBA" id="ARBA00022840"/>
    </source>
</evidence>
<comment type="subcellular location">
    <subcellularLocation>
        <location evidence="2">Membrane</location>
        <topology evidence="2">Multi-pass membrane protein</topology>
    </subcellularLocation>
</comment>
<dbReference type="Pfam" id="PF13188">
    <property type="entry name" value="PAS_8"/>
    <property type="match status" value="1"/>
</dbReference>
<evidence type="ECO:0000256" key="6">
    <source>
        <dbReference type="ARBA" id="ARBA00022741"/>
    </source>
</evidence>
<gene>
    <name evidence="16" type="ORF">L0665_07125</name>
</gene>
<comment type="catalytic activity">
    <reaction evidence="1">
        <text>ATP + protein L-histidine = ADP + protein N-phospho-L-histidine.</text>
        <dbReference type="EC" id="2.7.13.3"/>
    </reaction>
</comment>
<dbReference type="SUPFAM" id="SSF55785">
    <property type="entry name" value="PYP-like sensor domain (PAS domain)"/>
    <property type="match status" value="2"/>
</dbReference>
<comment type="caution">
    <text evidence="16">The sequence shown here is derived from an EMBL/GenBank/DDBJ whole genome shotgun (WGS) entry which is preliminary data.</text>
</comment>
<dbReference type="RefSeq" id="WP_274925011.1">
    <property type="nucleotide sequence ID" value="NZ_JAKELO010000002.1"/>
</dbReference>
<dbReference type="InterPro" id="IPR000014">
    <property type="entry name" value="PAS"/>
</dbReference>
<dbReference type="AlphaFoldDB" id="A0A9Q4PYQ2"/>
<keyword evidence="4" id="KW-0808">Transferase</keyword>
<proteinExistence type="predicted"/>
<organism evidence="16 17">
    <name type="scientific">Methanogenium marinum</name>
    <dbReference type="NCBI Taxonomy" id="348610"/>
    <lineage>
        <taxon>Archaea</taxon>
        <taxon>Methanobacteriati</taxon>
        <taxon>Methanobacteriota</taxon>
        <taxon>Stenosarchaea group</taxon>
        <taxon>Methanomicrobia</taxon>
        <taxon>Methanomicrobiales</taxon>
        <taxon>Methanomicrobiaceae</taxon>
        <taxon>Methanogenium</taxon>
    </lineage>
</organism>
<feature type="coiled-coil region" evidence="12">
    <location>
        <begin position="599"/>
        <end position="626"/>
    </location>
</feature>
<dbReference type="Gene3D" id="6.10.340.10">
    <property type="match status" value="1"/>
</dbReference>
<evidence type="ECO:0000256" key="10">
    <source>
        <dbReference type="ARBA" id="ARBA00023012"/>
    </source>
</evidence>
<keyword evidence="17" id="KW-1185">Reference proteome</keyword>
<evidence type="ECO:0000259" key="15">
    <source>
        <dbReference type="PROSITE" id="PS50885"/>
    </source>
</evidence>